<organism evidence="1 2">
    <name type="scientific">Botryosphaeria dothidea</name>
    <dbReference type="NCBI Taxonomy" id="55169"/>
    <lineage>
        <taxon>Eukaryota</taxon>
        <taxon>Fungi</taxon>
        <taxon>Dikarya</taxon>
        <taxon>Ascomycota</taxon>
        <taxon>Pezizomycotina</taxon>
        <taxon>Dothideomycetes</taxon>
        <taxon>Dothideomycetes incertae sedis</taxon>
        <taxon>Botryosphaeriales</taxon>
        <taxon>Botryosphaeriaceae</taxon>
        <taxon>Botryosphaeria</taxon>
    </lineage>
</organism>
<name>A0A8H4IR02_9PEZI</name>
<evidence type="ECO:0000313" key="1">
    <source>
        <dbReference type="EMBL" id="KAF4305886.1"/>
    </source>
</evidence>
<evidence type="ECO:0000313" key="2">
    <source>
        <dbReference type="Proteomes" id="UP000572817"/>
    </source>
</evidence>
<dbReference type="AlphaFoldDB" id="A0A8H4IR02"/>
<comment type="caution">
    <text evidence="1">The sequence shown here is derived from an EMBL/GenBank/DDBJ whole genome shotgun (WGS) entry which is preliminary data.</text>
</comment>
<sequence length="248" mass="28856">MNKTVTHDRTIFRWDDLPGEIKNLIYEHALCHKPHPVLIGLTSRGLYHKTTTCRGKSRTLVPNILLVNKQIYAEGIPILYGDNVLQFKYTYIFSVFCRNLRAPTLELVESIIISNYNSISCFYVHEIKSAFRKLATDATNLRSLVLTDHPDSYIGTTKDSVQQFYDVAKDWVMSLGRNKDERQMAVARLLEFGPNAAISTSQRWNNEEFMRLLMKRIAKEDIRGFCTEKTGFFNDWMYRVEGFVNFDF</sequence>
<reference evidence="1" key="1">
    <citation type="submission" date="2020-04" db="EMBL/GenBank/DDBJ databases">
        <title>Genome Assembly and Annotation of Botryosphaeria dothidea sdau 11-99, a Latent Pathogen of Apple Fruit Ring Rot in China.</title>
        <authorList>
            <person name="Yu C."/>
            <person name="Diao Y."/>
            <person name="Lu Q."/>
            <person name="Zhao J."/>
            <person name="Cui S."/>
            <person name="Peng C."/>
            <person name="He B."/>
            <person name="Liu H."/>
        </authorList>
    </citation>
    <scope>NUCLEOTIDE SEQUENCE [LARGE SCALE GENOMIC DNA]</scope>
    <source>
        <strain evidence="1">Sdau11-99</strain>
    </source>
</reference>
<dbReference type="EMBL" id="WWBZ02000040">
    <property type="protein sequence ID" value="KAF4305886.1"/>
    <property type="molecule type" value="Genomic_DNA"/>
</dbReference>
<keyword evidence="2" id="KW-1185">Reference proteome</keyword>
<gene>
    <name evidence="1" type="ORF">GTA08_BOTSDO06563</name>
</gene>
<dbReference type="PANTHER" id="PTHR42085:SF2">
    <property type="entry name" value="F-BOX DOMAIN-CONTAINING PROTEIN"/>
    <property type="match status" value="1"/>
</dbReference>
<protein>
    <submittedName>
        <fullName evidence="1">Uncharacterized protein</fullName>
    </submittedName>
</protein>
<proteinExistence type="predicted"/>
<dbReference type="Proteomes" id="UP000572817">
    <property type="component" value="Unassembled WGS sequence"/>
</dbReference>
<accession>A0A8H4IR02</accession>
<dbReference type="PANTHER" id="PTHR42085">
    <property type="entry name" value="F-BOX DOMAIN-CONTAINING PROTEIN"/>
    <property type="match status" value="1"/>
</dbReference>
<dbReference type="OrthoDB" id="5413827at2759"/>
<dbReference type="InterPro" id="IPR038883">
    <property type="entry name" value="AN11006-like"/>
</dbReference>